<protein>
    <submittedName>
        <fullName evidence="2">Uncharacterized protein</fullName>
    </submittedName>
</protein>
<sequence>MSATGWGQAAQQAEQRVVESPQSIQHPRSGFYGHSFVAQQKAMRNIERQDKLVNDTNKLLALVANFNQTANKSGTELSSADMAKRVEEIEKLARSVKERMLKE</sequence>
<evidence type="ECO:0000313" key="3">
    <source>
        <dbReference type="Proteomes" id="UP000269669"/>
    </source>
</evidence>
<comment type="caution">
    <text evidence="2">The sequence shown here is derived from an EMBL/GenBank/DDBJ whole genome shotgun (WGS) entry which is preliminary data.</text>
</comment>
<keyword evidence="3" id="KW-1185">Reference proteome</keyword>
<gene>
    <name evidence="2" type="ORF">EDE15_5158</name>
</gene>
<organism evidence="2 3">
    <name type="scientific">Edaphobacter aggregans</name>
    <dbReference type="NCBI Taxonomy" id="570835"/>
    <lineage>
        <taxon>Bacteria</taxon>
        <taxon>Pseudomonadati</taxon>
        <taxon>Acidobacteriota</taxon>
        <taxon>Terriglobia</taxon>
        <taxon>Terriglobales</taxon>
        <taxon>Acidobacteriaceae</taxon>
        <taxon>Edaphobacter</taxon>
    </lineage>
</organism>
<evidence type="ECO:0000256" key="1">
    <source>
        <dbReference type="SAM" id="MobiDB-lite"/>
    </source>
</evidence>
<dbReference type="OrthoDB" id="122907at2"/>
<name>A0A3R9R730_9BACT</name>
<accession>A0A3R9R730</accession>
<dbReference type="RefSeq" id="WP_125487706.1">
    <property type="nucleotide sequence ID" value="NZ_RSDW01000001.1"/>
</dbReference>
<evidence type="ECO:0000313" key="2">
    <source>
        <dbReference type="EMBL" id="RSL19489.1"/>
    </source>
</evidence>
<dbReference type="AlphaFoldDB" id="A0A3R9R730"/>
<reference evidence="2 3" key="1">
    <citation type="submission" date="2018-12" db="EMBL/GenBank/DDBJ databases">
        <title>Sequencing of bacterial isolates from soil warming experiment in Harvard Forest, Massachusetts, USA.</title>
        <authorList>
            <person name="Deangelis K."/>
        </authorList>
    </citation>
    <scope>NUCLEOTIDE SEQUENCE [LARGE SCALE GENOMIC DNA]</scope>
    <source>
        <strain evidence="2 3">EB153</strain>
    </source>
</reference>
<proteinExistence type="predicted"/>
<dbReference type="Proteomes" id="UP000269669">
    <property type="component" value="Unassembled WGS sequence"/>
</dbReference>
<feature type="region of interest" description="Disordered" evidence="1">
    <location>
        <begin position="1"/>
        <end position="31"/>
    </location>
</feature>
<dbReference type="EMBL" id="RSDW01000001">
    <property type="protein sequence ID" value="RSL19489.1"/>
    <property type="molecule type" value="Genomic_DNA"/>
</dbReference>